<dbReference type="PROSITE" id="PS00028">
    <property type="entry name" value="ZINC_FINGER_C2H2_1"/>
    <property type="match status" value="1"/>
</dbReference>
<sequence length="1297" mass="145949">MDKLKVLEQIGLSSCGYAEKEKTTAKGLEDVKANFYCELCDKQYHKHQEFDNHINSYDHAHKQRLKDLKQREFARNVASKSWKDEKKQEKALKRLHQLAELRKQSECITGSRPVFKAPRLVVEKQQLQEGIFIDKNGRITPGTKSMVLCEGQSRSRSMLEKQQALTLTSQAFSDGTNISHRTGVSFSFSKKAHLKLESSASVFSENTEEAYDGSESPNHKTKQTPEGCQSCTVLRENIKASVDRGLNIPQGQMDIIASSNTAAKTKTLKENEKNSDKELEEIVSAHPSFCKTKMQLSNLDLSGLLRETEQEGELNETEKLLETLISPPSQTSNLCTQQNPYKHSDTMLNDLLIEFPPQHPAEQGYASKLHYNPNVVKTETFFESSGTVNGNTEMLSSETLVNEMKPKILPFLHVLSKDGSTALQWPTELLLFTKTAPCISYGCNPLYFDFRLSLNHRDRKEHETNTESCSEPPTNMNADENETSGLIEDKQMSTEQGNQPLKPKKMKGSKTHNKAQQKADSDTEKEINGSGQKNISHYSNENIPKVPAFLDVSQKDYTRERSLHARTPRRSLKHHLHSCERRTHSGGNESISFLPCVSRTKKHKTAKCNLSYSEEMHENQNNCKSIQNWPGCSSDVSDSGKDSTGSFLSYKSSSQSRYSENEGCGGYTRYWRFSSSQKSSSDRHSSYSDTSISSTTSYVSSSSSHRSSDHSRSDLLFCCKRKNKTVERHKYKHRKHNCISSSDDADEDYLFYSKSQRTRNCTQRDTIKYQRRSRHTGLHHRDRSKQSRNTHRHSGIKYSRNRRYHSSKSSSTRHSRSSGTSSSCRRSIISSSGSFSKETVYYLNKSKEETEGCYSTKPGKTESTHFDSQNVNCQSKQFHAGSSENSAKDTVGERTSLTARLLLERVQSKKSQEQAHGSEEFSKNCGMELEDHSQSYFARKCPSSVGDTAMLPMSEKALDISKNVLRNDETSSLERSAKKDNFEASQTNNVTRTTGTNYDNCLFKDIIQIGIGYQAPGIKRNTAIKEQSNLLISEVQPFLQSCDPVPNDFPGAFSSNTYSVVNSAETKEVHDVSMNLHRVEGNVNTYCDSAMHKCDETENELEMYRKSISPPLTQQPITFSPDEIDKYRLLQLQAQQHMQKQLLAKHLKVLPATGLSAFSATPAVHSVPSQHHASVTTIHHTLLQRFAVSTSVHPHSSHLSLRNMHPLSESYFTPISLSQLAPTIIPSHPTLLTGRPLHLVSTTPIHPSYLTLSSLPHTAFIPTLFTPHLNAAAALHLNPLIHPLFQGQDLHHHSCSS</sequence>
<protein>
    <submittedName>
        <fullName evidence="6">Zinc finger protein 804B</fullName>
    </submittedName>
</protein>
<dbReference type="PANTHER" id="PTHR17614">
    <property type="entry name" value="ZINC FINGER-CONTAINING"/>
    <property type="match status" value="1"/>
</dbReference>
<feature type="compositionally biased region" description="Polar residues" evidence="4">
    <location>
        <begin position="529"/>
        <end position="542"/>
    </location>
</feature>
<feature type="region of interest" description="Disordered" evidence="4">
    <location>
        <begin position="761"/>
        <end position="828"/>
    </location>
</feature>
<reference evidence="6" key="2">
    <citation type="submission" date="2025-09" db="UniProtKB">
        <authorList>
            <consortium name="Ensembl"/>
        </authorList>
    </citation>
    <scope>IDENTIFICATION</scope>
</reference>
<keyword evidence="1" id="KW-0479">Metal-binding</keyword>
<feature type="compositionally biased region" description="Polar residues" evidence="4">
    <location>
        <begin position="466"/>
        <end position="478"/>
    </location>
</feature>
<dbReference type="InterPro" id="IPR052445">
    <property type="entry name" value="ZnF-G_patch_domain"/>
</dbReference>
<feature type="region of interest" description="Disordered" evidence="4">
    <location>
        <begin position="461"/>
        <end position="542"/>
    </location>
</feature>
<name>A0A8C3XJY6_CHESE</name>
<feature type="compositionally biased region" description="Basic residues" evidence="4">
    <location>
        <begin position="502"/>
        <end position="515"/>
    </location>
</feature>
<dbReference type="Ensembl" id="ENSCSRT00000003778.1">
    <property type="protein sequence ID" value="ENSCSRP00000003651.1"/>
    <property type="gene ID" value="ENSCSRG00000002760.1"/>
</dbReference>
<dbReference type="InterPro" id="IPR013087">
    <property type="entry name" value="Znf_C2H2_type"/>
</dbReference>
<keyword evidence="3" id="KW-0862">Zinc</keyword>
<dbReference type="PANTHER" id="PTHR17614:SF12">
    <property type="entry name" value="ZINC FINGER PROTEIN 804B"/>
    <property type="match status" value="1"/>
</dbReference>
<feature type="region of interest" description="Disordered" evidence="4">
    <location>
        <begin position="677"/>
        <end position="710"/>
    </location>
</feature>
<evidence type="ECO:0000313" key="6">
    <source>
        <dbReference type="Ensembl" id="ENSCSRP00000003651.1"/>
    </source>
</evidence>
<evidence type="ECO:0000256" key="4">
    <source>
        <dbReference type="SAM" id="MobiDB-lite"/>
    </source>
</evidence>
<keyword evidence="2" id="KW-0863">Zinc-finger</keyword>
<evidence type="ECO:0000256" key="1">
    <source>
        <dbReference type="ARBA" id="ARBA00022723"/>
    </source>
</evidence>
<feature type="compositionally biased region" description="Basic and acidic residues" evidence="4">
    <location>
        <begin position="517"/>
        <end position="527"/>
    </location>
</feature>
<keyword evidence="7" id="KW-1185">Reference proteome</keyword>
<reference evidence="6" key="1">
    <citation type="submission" date="2025-08" db="UniProtKB">
        <authorList>
            <consortium name="Ensembl"/>
        </authorList>
    </citation>
    <scope>IDENTIFICATION</scope>
</reference>
<feature type="compositionally biased region" description="Low complexity" evidence="4">
    <location>
        <begin position="817"/>
        <end position="828"/>
    </location>
</feature>
<proteinExistence type="predicted"/>
<dbReference type="Proteomes" id="UP000694403">
    <property type="component" value="Unplaced"/>
</dbReference>
<evidence type="ECO:0000313" key="7">
    <source>
        <dbReference type="Proteomes" id="UP000694403"/>
    </source>
</evidence>
<accession>A0A8C3XJY6</accession>
<evidence type="ECO:0000259" key="5">
    <source>
        <dbReference type="PROSITE" id="PS00028"/>
    </source>
</evidence>
<organism evidence="6 7">
    <name type="scientific">Chelydra serpentina</name>
    <name type="common">Snapping turtle</name>
    <name type="synonym">Testudo serpentina</name>
    <dbReference type="NCBI Taxonomy" id="8475"/>
    <lineage>
        <taxon>Eukaryota</taxon>
        <taxon>Metazoa</taxon>
        <taxon>Chordata</taxon>
        <taxon>Craniata</taxon>
        <taxon>Vertebrata</taxon>
        <taxon>Euteleostomi</taxon>
        <taxon>Archelosauria</taxon>
        <taxon>Testudinata</taxon>
        <taxon>Testudines</taxon>
        <taxon>Cryptodira</taxon>
        <taxon>Durocryptodira</taxon>
        <taxon>Americhelydia</taxon>
        <taxon>Chelydroidea</taxon>
        <taxon>Chelydridae</taxon>
        <taxon>Chelydra</taxon>
    </lineage>
</organism>
<feature type="region of interest" description="Disordered" evidence="4">
    <location>
        <begin position="563"/>
        <end position="586"/>
    </location>
</feature>
<feature type="compositionally biased region" description="Basic residues" evidence="4">
    <location>
        <begin position="769"/>
        <end position="816"/>
    </location>
</feature>
<dbReference type="GO" id="GO:0008270">
    <property type="term" value="F:zinc ion binding"/>
    <property type="evidence" value="ECO:0007669"/>
    <property type="project" value="UniProtKB-KW"/>
</dbReference>
<evidence type="ECO:0000256" key="3">
    <source>
        <dbReference type="ARBA" id="ARBA00022833"/>
    </source>
</evidence>
<feature type="compositionally biased region" description="Basic residues" evidence="4">
    <location>
        <begin position="564"/>
        <end position="576"/>
    </location>
</feature>
<feature type="region of interest" description="Disordered" evidence="4">
    <location>
        <begin position="207"/>
        <end position="227"/>
    </location>
</feature>
<feature type="compositionally biased region" description="Low complexity" evidence="4">
    <location>
        <begin position="687"/>
        <end position="705"/>
    </location>
</feature>
<dbReference type="GO" id="GO:0005634">
    <property type="term" value="C:nucleus"/>
    <property type="evidence" value="ECO:0007669"/>
    <property type="project" value="TreeGrafter"/>
</dbReference>
<evidence type="ECO:0000256" key="2">
    <source>
        <dbReference type="ARBA" id="ARBA00022771"/>
    </source>
</evidence>
<feature type="domain" description="C2H2-type" evidence="5">
    <location>
        <begin position="37"/>
        <end position="59"/>
    </location>
</feature>